<keyword evidence="4" id="KW-1185">Reference proteome</keyword>
<dbReference type="Gene3D" id="3.40.50.1820">
    <property type="entry name" value="alpha/beta hydrolase"/>
    <property type="match status" value="1"/>
</dbReference>
<evidence type="ECO:0000313" key="3">
    <source>
        <dbReference type="EMBL" id="CAG8583585.1"/>
    </source>
</evidence>
<dbReference type="PANTHER" id="PTHR43433">
    <property type="entry name" value="HYDROLASE, ALPHA/BETA FOLD FAMILY PROTEIN"/>
    <property type="match status" value="1"/>
</dbReference>
<dbReference type="Pfam" id="PF00561">
    <property type="entry name" value="Abhydrolase_1"/>
    <property type="match status" value="1"/>
</dbReference>
<keyword evidence="1" id="KW-1133">Transmembrane helix</keyword>
<sequence length="321" mass="36723">MAVGTTNQYSKSTTVTTTADVNYYNSGYDSHTMTLKQAKELWNNPRSKQVITLSSGRVGVCEVGDPKGFPVIWFTGNMGPAFTILLYESFARRYHIRMLCVDRPGYNDTEDCYSKRGVPNVFEFVDMVNELTVFLGIYKFGLVTFSLGAVFGLAFSLRYPERLKGPLHLISPWVSTSTPGASATMNRIARYAPNFLIHDEETITLSSFSVSPGRSYLYNQVYQNGIWNLQSGKSGPHNDWMVALERVNWGYKYEETSYPTRIFIGDMDEEVPLVAWKHMSERMKNVKFNVVEGAKHYLLYRMDFMDDLFKMIHQEFTSDNT</sequence>
<feature type="domain" description="AB hydrolase-1" evidence="2">
    <location>
        <begin position="88"/>
        <end position="299"/>
    </location>
</feature>
<keyword evidence="1" id="KW-0812">Transmembrane</keyword>
<dbReference type="InterPro" id="IPR029058">
    <property type="entry name" value="AB_hydrolase_fold"/>
</dbReference>
<gene>
    <name evidence="3" type="ORF">AGERDE_LOCUS8247</name>
</gene>
<evidence type="ECO:0000313" key="4">
    <source>
        <dbReference type="Proteomes" id="UP000789831"/>
    </source>
</evidence>
<dbReference type="OrthoDB" id="435520at2759"/>
<name>A0A9N9BXU3_9GLOM</name>
<evidence type="ECO:0000256" key="1">
    <source>
        <dbReference type="SAM" id="Phobius"/>
    </source>
</evidence>
<dbReference type="AlphaFoldDB" id="A0A9N9BXU3"/>
<dbReference type="InterPro" id="IPR000073">
    <property type="entry name" value="AB_hydrolase_1"/>
</dbReference>
<dbReference type="SUPFAM" id="SSF53474">
    <property type="entry name" value="alpha/beta-Hydrolases"/>
    <property type="match status" value="1"/>
</dbReference>
<dbReference type="PANTHER" id="PTHR43433:SF10">
    <property type="entry name" value="AB HYDROLASE-1 DOMAIN-CONTAINING PROTEIN"/>
    <property type="match status" value="1"/>
</dbReference>
<dbReference type="PRINTS" id="PR00111">
    <property type="entry name" value="ABHYDROLASE"/>
</dbReference>
<dbReference type="InterPro" id="IPR050471">
    <property type="entry name" value="AB_hydrolase"/>
</dbReference>
<comment type="caution">
    <text evidence="3">The sequence shown here is derived from an EMBL/GenBank/DDBJ whole genome shotgun (WGS) entry which is preliminary data.</text>
</comment>
<dbReference type="Proteomes" id="UP000789831">
    <property type="component" value="Unassembled WGS sequence"/>
</dbReference>
<organism evidence="3 4">
    <name type="scientific">Ambispora gerdemannii</name>
    <dbReference type="NCBI Taxonomy" id="144530"/>
    <lineage>
        <taxon>Eukaryota</taxon>
        <taxon>Fungi</taxon>
        <taxon>Fungi incertae sedis</taxon>
        <taxon>Mucoromycota</taxon>
        <taxon>Glomeromycotina</taxon>
        <taxon>Glomeromycetes</taxon>
        <taxon>Archaeosporales</taxon>
        <taxon>Ambisporaceae</taxon>
        <taxon>Ambispora</taxon>
    </lineage>
</organism>
<feature type="transmembrane region" description="Helical" evidence="1">
    <location>
        <begin position="137"/>
        <end position="157"/>
    </location>
</feature>
<dbReference type="EMBL" id="CAJVPL010001698">
    <property type="protein sequence ID" value="CAG8583585.1"/>
    <property type="molecule type" value="Genomic_DNA"/>
</dbReference>
<proteinExistence type="predicted"/>
<accession>A0A9N9BXU3</accession>
<reference evidence="3" key="1">
    <citation type="submission" date="2021-06" db="EMBL/GenBank/DDBJ databases">
        <authorList>
            <person name="Kallberg Y."/>
            <person name="Tangrot J."/>
            <person name="Rosling A."/>
        </authorList>
    </citation>
    <scope>NUCLEOTIDE SEQUENCE</scope>
    <source>
        <strain evidence="3">MT106</strain>
    </source>
</reference>
<evidence type="ECO:0000259" key="2">
    <source>
        <dbReference type="Pfam" id="PF00561"/>
    </source>
</evidence>
<protein>
    <submittedName>
        <fullName evidence="3">2090_t:CDS:1</fullName>
    </submittedName>
</protein>
<keyword evidence="1" id="KW-0472">Membrane</keyword>